<keyword evidence="4" id="KW-1185">Reference proteome</keyword>
<dbReference type="EMBL" id="CP046401">
    <property type="protein sequence ID" value="QGY47352.1"/>
    <property type="molecule type" value="Genomic_DNA"/>
</dbReference>
<keyword evidence="1" id="KW-0378">Hydrolase</keyword>
<dbReference type="KEGG" id="mcos:GM418_27900"/>
<dbReference type="RefSeq" id="WP_158871138.1">
    <property type="nucleotide sequence ID" value="NZ_CP046401.1"/>
</dbReference>
<protein>
    <recommendedName>
        <fullName evidence="2">Sialate O-acetylesterase domain-containing protein</fullName>
    </recommendedName>
</protein>
<evidence type="ECO:0000259" key="2">
    <source>
        <dbReference type="Pfam" id="PF03629"/>
    </source>
</evidence>
<evidence type="ECO:0000256" key="1">
    <source>
        <dbReference type="ARBA" id="ARBA00022801"/>
    </source>
</evidence>
<dbReference type="PANTHER" id="PTHR31988:SF19">
    <property type="entry name" value="9-O-ACETYL-N-ACETYLNEURAMINIC ACID DEACETYLASE-RELATED"/>
    <property type="match status" value="1"/>
</dbReference>
<dbReference type="Proteomes" id="UP000428260">
    <property type="component" value="Chromosome"/>
</dbReference>
<dbReference type="PANTHER" id="PTHR31988">
    <property type="entry name" value="ESTERASE, PUTATIVE (DUF303)-RELATED"/>
    <property type="match status" value="1"/>
</dbReference>
<name>A0A6I6K4N6_9BACT</name>
<dbReference type="InterPro" id="IPR005181">
    <property type="entry name" value="SASA"/>
</dbReference>
<gene>
    <name evidence="3" type="ORF">GM418_27900</name>
</gene>
<dbReference type="Gene3D" id="3.40.50.1110">
    <property type="entry name" value="SGNH hydrolase"/>
    <property type="match status" value="1"/>
</dbReference>
<proteinExistence type="predicted"/>
<feature type="domain" description="Sialate O-acetylesterase" evidence="2">
    <location>
        <begin position="22"/>
        <end position="292"/>
    </location>
</feature>
<sequence>MKNKLTILFILFGLGTLQAKKYKVFYLGGQSNMDGYGYVNELPGELNKPVEGVYIFHGNTASDGDIVDGRGVWEILKPGHGVGHKSDFHGNQLSERFGIELTFASELKKMLPGENIALIKYSKGGTSIHIDAAEDFGCWDPDYTKTNGINQFDHFLATVLNAYSVDDIDGDGERDELIPAGIVWMQGESDAHEKKIAENYQANLKRLIDLMRAAFLKDDLPVVIGRISDSGNDTDGKVWDYGNILRWQQARFVNQDSNAALVVSTDNYGYSDKWHYNTEGYIDFGKQCAIKMSELLEN</sequence>
<accession>A0A6I6K4N6</accession>
<evidence type="ECO:0000313" key="4">
    <source>
        <dbReference type="Proteomes" id="UP000428260"/>
    </source>
</evidence>
<dbReference type="Pfam" id="PF03629">
    <property type="entry name" value="SASA"/>
    <property type="match status" value="1"/>
</dbReference>
<evidence type="ECO:0000313" key="3">
    <source>
        <dbReference type="EMBL" id="QGY47352.1"/>
    </source>
</evidence>
<organism evidence="3 4">
    <name type="scientific">Maribellus comscasis</name>
    <dbReference type="NCBI Taxonomy" id="2681766"/>
    <lineage>
        <taxon>Bacteria</taxon>
        <taxon>Pseudomonadati</taxon>
        <taxon>Bacteroidota</taxon>
        <taxon>Bacteroidia</taxon>
        <taxon>Marinilabiliales</taxon>
        <taxon>Prolixibacteraceae</taxon>
        <taxon>Maribellus</taxon>
    </lineage>
</organism>
<dbReference type="GO" id="GO:0016788">
    <property type="term" value="F:hydrolase activity, acting on ester bonds"/>
    <property type="evidence" value="ECO:0007669"/>
    <property type="project" value="UniProtKB-ARBA"/>
</dbReference>
<dbReference type="AlphaFoldDB" id="A0A6I6K4N6"/>
<dbReference type="InterPro" id="IPR052940">
    <property type="entry name" value="Carb_Esterase_6"/>
</dbReference>
<reference evidence="3 4" key="1">
    <citation type="submission" date="2019-11" db="EMBL/GenBank/DDBJ databases">
        <authorList>
            <person name="Zheng R.K."/>
            <person name="Sun C.M."/>
        </authorList>
    </citation>
    <scope>NUCLEOTIDE SEQUENCE [LARGE SCALE GENOMIC DNA]</scope>
    <source>
        <strain evidence="3 4">WC007</strain>
    </source>
</reference>
<dbReference type="InterPro" id="IPR036514">
    <property type="entry name" value="SGNH_hydro_sf"/>
</dbReference>
<dbReference type="SUPFAM" id="SSF52266">
    <property type="entry name" value="SGNH hydrolase"/>
    <property type="match status" value="1"/>
</dbReference>